<dbReference type="Pfam" id="PF00440">
    <property type="entry name" value="TetR_N"/>
    <property type="match status" value="1"/>
</dbReference>
<gene>
    <name evidence="6" type="ORF">SAMN04487961_1080</name>
</gene>
<dbReference type="Proteomes" id="UP000199339">
    <property type="component" value="Unassembled WGS sequence"/>
</dbReference>
<dbReference type="Gene3D" id="1.10.357.10">
    <property type="entry name" value="Tetracycline Repressor, domain 2"/>
    <property type="match status" value="1"/>
</dbReference>
<keyword evidence="3" id="KW-0804">Transcription</keyword>
<evidence type="ECO:0000313" key="6">
    <source>
        <dbReference type="EMBL" id="SFM73985.1"/>
    </source>
</evidence>
<dbReference type="InterPro" id="IPR001647">
    <property type="entry name" value="HTH_TetR"/>
</dbReference>
<evidence type="ECO:0000259" key="5">
    <source>
        <dbReference type="PROSITE" id="PS50977"/>
    </source>
</evidence>
<sequence length="237" mass="26908">MVRLMDRRILAASVLLCRKVVVIVRSQPDKVQMMTDETVDVAPRRQPVQARSRERVNTILSHAAAIFDEVGVDATSMSAIARQSGMSLASLYRYFPNKAAIVHAIAEQHVEKMEKALRKHLPELGLIEAVDILIDQFYEFYRTEPAYSAIWSGVEAMPELRELDLRELYSNAQDLDARLKEECPHIPEARRWTASLLLPRSAGNILRLAVTLPEDQGRQLVEELKCMAGAYVRELIR</sequence>
<dbReference type="SUPFAM" id="SSF46689">
    <property type="entry name" value="Homeodomain-like"/>
    <property type="match status" value="1"/>
</dbReference>
<feature type="domain" description="HTH tetR-type" evidence="5">
    <location>
        <begin position="53"/>
        <end position="113"/>
    </location>
</feature>
<organism evidence="6 7">
    <name type="scientific">Marinobacter pelagius</name>
    <dbReference type="NCBI Taxonomy" id="379482"/>
    <lineage>
        <taxon>Bacteria</taxon>
        <taxon>Pseudomonadati</taxon>
        <taxon>Pseudomonadota</taxon>
        <taxon>Gammaproteobacteria</taxon>
        <taxon>Pseudomonadales</taxon>
        <taxon>Marinobacteraceae</taxon>
        <taxon>Marinobacter</taxon>
    </lineage>
</organism>
<dbReference type="InterPro" id="IPR050109">
    <property type="entry name" value="HTH-type_TetR-like_transc_reg"/>
</dbReference>
<evidence type="ECO:0000256" key="1">
    <source>
        <dbReference type="ARBA" id="ARBA00023015"/>
    </source>
</evidence>
<dbReference type="EMBL" id="FOUR01000002">
    <property type="protein sequence ID" value="SFM73985.1"/>
    <property type="molecule type" value="Genomic_DNA"/>
</dbReference>
<accession>A0A1I4TBF2</accession>
<evidence type="ECO:0000256" key="3">
    <source>
        <dbReference type="ARBA" id="ARBA00023163"/>
    </source>
</evidence>
<name>A0A1I4TBF2_9GAMM</name>
<dbReference type="Pfam" id="PF17928">
    <property type="entry name" value="TetR_C_22"/>
    <property type="match status" value="1"/>
</dbReference>
<evidence type="ECO:0000256" key="4">
    <source>
        <dbReference type="PROSITE-ProRule" id="PRU00335"/>
    </source>
</evidence>
<evidence type="ECO:0000256" key="2">
    <source>
        <dbReference type="ARBA" id="ARBA00023125"/>
    </source>
</evidence>
<protein>
    <submittedName>
        <fullName evidence="6">Transcriptional regulator, TetR family</fullName>
    </submittedName>
</protein>
<proteinExistence type="predicted"/>
<dbReference type="PRINTS" id="PR00455">
    <property type="entry name" value="HTHTETR"/>
</dbReference>
<feature type="DNA-binding region" description="H-T-H motif" evidence="4">
    <location>
        <begin position="76"/>
        <end position="95"/>
    </location>
</feature>
<dbReference type="InterPro" id="IPR009057">
    <property type="entry name" value="Homeodomain-like_sf"/>
</dbReference>
<keyword evidence="1" id="KW-0805">Transcription regulation</keyword>
<dbReference type="PANTHER" id="PTHR30055">
    <property type="entry name" value="HTH-TYPE TRANSCRIPTIONAL REGULATOR RUTR"/>
    <property type="match status" value="1"/>
</dbReference>
<dbReference type="PROSITE" id="PS50977">
    <property type="entry name" value="HTH_TETR_2"/>
    <property type="match status" value="1"/>
</dbReference>
<dbReference type="GO" id="GO:0003700">
    <property type="term" value="F:DNA-binding transcription factor activity"/>
    <property type="evidence" value="ECO:0007669"/>
    <property type="project" value="TreeGrafter"/>
</dbReference>
<evidence type="ECO:0000313" key="7">
    <source>
        <dbReference type="Proteomes" id="UP000199339"/>
    </source>
</evidence>
<reference evidence="7" key="1">
    <citation type="submission" date="2016-10" db="EMBL/GenBank/DDBJ databases">
        <authorList>
            <person name="Varghese N."/>
            <person name="Submissions S."/>
        </authorList>
    </citation>
    <scope>NUCLEOTIDE SEQUENCE [LARGE SCALE GENOMIC DNA]</scope>
    <source>
        <strain evidence="7">CGMCC 1.6775</strain>
    </source>
</reference>
<keyword evidence="2 4" id="KW-0238">DNA-binding</keyword>
<keyword evidence="7" id="KW-1185">Reference proteome</keyword>
<dbReference type="AlphaFoldDB" id="A0A1I4TBF2"/>
<dbReference type="InterPro" id="IPR041674">
    <property type="entry name" value="TetR_C_22"/>
</dbReference>
<dbReference type="PANTHER" id="PTHR30055:SF234">
    <property type="entry name" value="HTH-TYPE TRANSCRIPTIONAL REGULATOR BETI"/>
    <property type="match status" value="1"/>
</dbReference>
<dbReference type="GO" id="GO:0000976">
    <property type="term" value="F:transcription cis-regulatory region binding"/>
    <property type="evidence" value="ECO:0007669"/>
    <property type="project" value="TreeGrafter"/>
</dbReference>